<feature type="domain" description="RanBD1" evidence="9">
    <location>
        <begin position="1407"/>
        <end position="1542"/>
    </location>
</feature>
<evidence type="ECO:0000256" key="4">
    <source>
        <dbReference type="ARBA" id="ARBA00022833"/>
    </source>
</evidence>
<evidence type="ECO:0000256" key="5">
    <source>
        <dbReference type="PROSITE-ProRule" id="PRU00322"/>
    </source>
</evidence>
<dbReference type="InParanoid" id="A0A5K4EA81"/>
<dbReference type="GO" id="GO:0005737">
    <property type="term" value="C:cytoplasm"/>
    <property type="evidence" value="ECO:0007669"/>
    <property type="project" value="TreeGrafter"/>
</dbReference>
<evidence type="ECO:0000256" key="7">
    <source>
        <dbReference type="SAM" id="MobiDB-lite"/>
    </source>
</evidence>
<dbReference type="InterPro" id="IPR011990">
    <property type="entry name" value="TPR-like_helical_dom_sf"/>
</dbReference>
<dbReference type="SUPFAM" id="SSF50729">
    <property type="entry name" value="PH domain-like"/>
    <property type="match status" value="3"/>
</dbReference>
<feature type="domain" description="RanBP2-type" evidence="10">
    <location>
        <begin position="1617"/>
        <end position="1646"/>
    </location>
</feature>
<keyword evidence="1" id="KW-0597">Phosphoprotein</keyword>
<name>A0A5K4EA81_SCHMA</name>
<dbReference type="Gene3D" id="2.30.29.30">
    <property type="entry name" value="Pleckstrin-homology domain (PH domain)/Phosphotyrosine-binding domain (PTB)"/>
    <property type="match status" value="3"/>
</dbReference>
<proteinExistence type="predicted"/>
<keyword evidence="4" id="KW-0862">Zinc</keyword>
<organism evidence="11">
    <name type="scientific">Schistosoma mansoni</name>
    <name type="common">Blood fluke</name>
    <dbReference type="NCBI Taxonomy" id="6183"/>
    <lineage>
        <taxon>Eukaryota</taxon>
        <taxon>Metazoa</taxon>
        <taxon>Spiralia</taxon>
        <taxon>Lophotrochozoa</taxon>
        <taxon>Platyhelminthes</taxon>
        <taxon>Trematoda</taxon>
        <taxon>Digenea</taxon>
        <taxon>Strigeidida</taxon>
        <taxon>Schistosomatoidea</taxon>
        <taxon>Schistosomatidae</taxon>
        <taxon>Schistosoma</taxon>
    </lineage>
</organism>
<feature type="domain" description="RanBD1" evidence="9">
    <location>
        <begin position="2189"/>
        <end position="2337"/>
    </location>
</feature>
<dbReference type="SMART" id="SM00160">
    <property type="entry name" value="RanBD"/>
    <property type="match status" value="3"/>
</dbReference>
<dbReference type="GO" id="GO:0008270">
    <property type="term" value="F:zinc ion binding"/>
    <property type="evidence" value="ECO:0007669"/>
    <property type="project" value="UniProtKB-KW"/>
</dbReference>
<feature type="domain" description="RanBD1" evidence="9">
    <location>
        <begin position="1834"/>
        <end position="1987"/>
    </location>
</feature>
<dbReference type="SUPFAM" id="SSF48452">
    <property type="entry name" value="TPR-like"/>
    <property type="match status" value="1"/>
</dbReference>
<evidence type="ECO:0000256" key="6">
    <source>
        <dbReference type="SAM" id="Coils"/>
    </source>
</evidence>
<reference evidence="11" key="1">
    <citation type="submission" date="2019-11" db="UniProtKB">
        <authorList>
            <consortium name="WormBaseParasite"/>
        </authorList>
    </citation>
    <scope>IDENTIFICATION</scope>
    <source>
        <strain evidence="11">Puerto Rican</strain>
    </source>
</reference>
<dbReference type="GO" id="GO:0005643">
    <property type="term" value="C:nuclear pore"/>
    <property type="evidence" value="ECO:0007669"/>
    <property type="project" value="TreeGrafter"/>
</dbReference>
<feature type="transmembrane region" description="Helical" evidence="8">
    <location>
        <begin position="1170"/>
        <end position="1195"/>
    </location>
</feature>
<dbReference type="Pfam" id="PF00638">
    <property type="entry name" value="Ran_BP1"/>
    <property type="match status" value="4"/>
</dbReference>
<feature type="coiled-coil region" evidence="6">
    <location>
        <begin position="1246"/>
        <end position="1280"/>
    </location>
</feature>
<keyword evidence="6" id="KW-0175">Coiled coil</keyword>
<dbReference type="WBParaSite" id="Smp_016410.3">
    <property type="protein sequence ID" value="Smp_016410.3"/>
    <property type="gene ID" value="Smp_016410"/>
</dbReference>
<dbReference type="Gene3D" id="1.25.40.10">
    <property type="entry name" value="Tetratricopeptide repeat domain"/>
    <property type="match status" value="1"/>
</dbReference>
<feature type="region of interest" description="Disordered" evidence="7">
    <location>
        <begin position="1799"/>
        <end position="1822"/>
    </location>
</feature>
<dbReference type="STRING" id="6183.A0A5K4EA81"/>
<dbReference type="GO" id="GO:0005096">
    <property type="term" value="F:GTPase activator activity"/>
    <property type="evidence" value="ECO:0007669"/>
    <property type="project" value="TreeGrafter"/>
</dbReference>
<dbReference type="InterPro" id="IPR001876">
    <property type="entry name" value="Znf_RanBP2"/>
</dbReference>
<dbReference type="InterPro" id="IPR045255">
    <property type="entry name" value="RanBP1-like"/>
</dbReference>
<feature type="compositionally biased region" description="Polar residues" evidence="7">
    <location>
        <begin position="1799"/>
        <end position="1810"/>
    </location>
</feature>
<evidence type="ECO:0000259" key="10">
    <source>
        <dbReference type="PROSITE" id="PS50199"/>
    </source>
</evidence>
<evidence type="ECO:0000256" key="1">
    <source>
        <dbReference type="ARBA" id="ARBA00022553"/>
    </source>
</evidence>
<evidence type="ECO:0000313" key="11">
    <source>
        <dbReference type="WBParaSite" id="Smp_016410.3"/>
    </source>
</evidence>
<dbReference type="PANTHER" id="PTHR23138:SF87">
    <property type="entry name" value="E3 SUMO-PROTEIN LIGASE RANBP2"/>
    <property type="match status" value="1"/>
</dbReference>
<feature type="region of interest" description="Disordered" evidence="7">
    <location>
        <begin position="1369"/>
        <end position="1406"/>
    </location>
</feature>
<evidence type="ECO:0000256" key="2">
    <source>
        <dbReference type="ARBA" id="ARBA00022723"/>
    </source>
</evidence>
<dbReference type="ExpressionAtlas" id="A0A5K4EA81">
    <property type="expression patterns" value="baseline and differential"/>
</dbReference>
<dbReference type="InterPro" id="IPR000156">
    <property type="entry name" value="Ran_bind_dom"/>
</dbReference>
<keyword evidence="8" id="KW-0472">Membrane</keyword>
<protein>
    <submittedName>
        <fullName evidence="11">Putative ran-binding protein</fullName>
    </submittedName>
</protein>
<dbReference type="PANTHER" id="PTHR23138">
    <property type="entry name" value="RAN BINDING PROTEIN"/>
    <property type="match status" value="1"/>
</dbReference>
<dbReference type="CDD" id="cd00835">
    <property type="entry name" value="RanBD_family"/>
    <property type="match status" value="2"/>
</dbReference>
<evidence type="ECO:0000256" key="3">
    <source>
        <dbReference type="ARBA" id="ARBA00022771"/>
    </source>
</evidence>
<keyword evidence="8" id="KW-1133">Transmembrane helix</keyword>
<keyword evidence="3 5" id="KW-0863">Zinc-finger</keyword>
<dbReference type="Gene3D" id="4.10.1060.10">
    <property type="entry name" value="Zinc finger, RanBP2-type"/>
    <property type="match status" value="1"/>
</dbReference>
<dbReference type="InterPro" id="IPR011993">
    <property type="entry name" value="PH-like_dom_sf"/>
</dbReference>
<feature type="transmembrane region" description="Helical" evidence="8">
    <location>
        <begin position="1202"/>
        <end position="1220"/>
    </location>
</feature>
<sequence>MVHLSETNAKICGCDPTKFDVSNDHLSLSKTSRSGMMSHSSPMLNEAQNHCQTKVSNQPTSYQISRVLVPDMVCHNDSHISDDISYNSENNMLNESNHDQKPDSVLIDVDFPNDPIFSNESVNKFERNISEKSNSDVISNVICPHNELLSGDIPTECDKYVPDESNPSYISDVIVSDVVYSHEQCMDTSYSKNLGMLGNKEQVDKHVYHLLAKCCNINERKSKALEIAKLYHGVSEFATAKSYVEGYLEFRPDSVPAYTLLAKIQEDMDDLSGALGTYKSLRRLTNLDKSTTLHACFLAQESRDISEVEFWSGVAQDMFPSEKITFLLKEKVLTRGDKVPELLKLLESQLQKDESDSEVCIRLVNLLYKSGSVVDGFSRCLNCINAGRHFGIASWFHNCLSLLEPAKLPIPKADLPLESLYLVRTVCLMELIRVTSQTSCLSDMHQLLIQLEAVSSELSKLQSKGSNTLNEFAVIWLNFYGGVYAQRRFMNECTESTDFPHFLAFHFYQRVSNARHPDVTPGSSNISASLRHHLRRECSSICAQATYLVHLFSASLDKTKPTKENAISLNSLTWKELISLTDGVMSENFPLDTYRFDTVGQKTSKTFEMHGSLDEYLTSPDCLNLIMWICAQQLSFLNVSDEDFTLSLPRLEFLLKSVKKLFPKLEFSYPSPVFGLPTELKSNSNANVDQLCQIDVICFLITCFLYISTRSLSKTNSTYAQSLSSQLAFKSTISGVGLDFLFLPLCLIPTVQLATSAQRSWWSLLTKNTLEFSSQNKLEDENRAFFQCGLNQLRLIFHPTRCLNYEGGIMSPSFLFRIAQGLTKLMNYCSSNRLETFEPWPLHYWLFALKNHILGFSAEQSTPVIQSHNASFCSGYTKFGTNRCFSPMVNRSMQCNKTEYAGSHILFLIPSNYNSWCGVSNDSNDISLCIEWCKRGWLWCLNAIEDHFQTGHEVSNNDKKLVKLLNRLSDHNSSICDAAAYSRLNKILVQLSKSNEFTSLTNTESPRIIHSRQVESLQSNQNSVQVSRNTYPVNESNAYNSISSVLNSSDAKEMPTTVSSIVQMNNLHPNSCSVTTNNKDTEYLQLNAMNSINQIKSTSQISISPSSVNTPIRSIYVTSENPKHNFNSTLSCSLTEFCKSLQNATGVPSANQITTTAYRQVDEFLQINTLYLFPSLSSLYLLCLPCDTILLIYTVHRIVKSFTFLCNILVVILLIFYQIINNIMDSCLTNLISVWQTLVSGLSCQLAETKAELTRSRELNEQLSKQLNETSKQLSDAVNKFIEFEKSNRTVSTKPSIDITAPTGAKVFETPIRELSLAISELRHWLPEGMAAAACAAVDARLTTFVQTPVPPCSQRQLSSHSEVLIQSNNTAKSVQEKPKLNTVISSPKSKDKDSEQSPEVYEPDVDFTPVLETLPDLVELRSEEEDEQRLFCERARLFHWDKSSESWKTRGLGDAKILKNPKTGKCRLVMRRDQVKKVCANHSITPSIKLTLSTKDQKMAMWAVKDYSESTEGIDELFMIQFKSPEILNNFSRIFSECTTETNIVNTSVKLISDTGNKPSLKNDTTIDVKSSGPMTEGIQSTVNVNTKPLKVDESKNTVQSIKPSSNIDLSKFAPKLDSWECPTCLLYHDSSITVCSACCTGKPGSSGENSTVTSKATLSTSLFGGILQNSGGFVFGNTKGPEFTTTTSANITDSVTIATATVTTSIAHKPIFSFVATSPKQLTNAFPPISSSQTPVTKSFLFTSPFTTNSSVCAPSIPTFSTPLVSNASANEKKTVAPSTGFTFSFGNALSKLNETNNPSTVNFSTPTLSSSHHNDDNDDDKVELLDDSKLTFKPVLEVMPQKIKVVTGEENDDVIFCQRAKLYRWDNNTWHERGVGDLKLLRSTITGVIRCVMRRDHVLKVCCNHVIGAGMHLKPMNTGGGRAWSWWAIDYSEQPDEANKTTETDSSDLVGGGRRETFAARFKLTEHSDEFRSLFEEAVQTAENRAKNSQSSEIKLSNKETVDLDQNGDDTDSDVVVVELPLKVSDDQLSRARRLKLPDEFYSFENGHITGESEHLTAREEAEEDALLEAAVKSNRKNCTTATEYSDSDSTIKLTPTSKQQNVTTEVQCTKVVTTSSSPMYIPQVKGLISFSTLSDAASKDSQPKWGSPTNAPTWSNAGAQLFTKPVKAVTEHEDGDSSDTENDPHYEPIVPLPKLVEVKTGEEEELCIFLRRCRAYRYVDKAWKERGVGEVKVLVQPRTMPTDAARFGPRDIVPLEYKLTDIKRARILMRRDQVLKLCLNHPISHELPVLKPMGNMAGGNSLCWVGEDYSEGSASLETLAVRFKINLWSQSFK</sequence>
<accession>A0A5K4EA81</accession>
<keyword evidence="2" id="KW-0479">Metal-binding</keyword>
<evidence type="ECO:0000256" key="8">
    <source>
        <dbReference type="SAM" id="Phobius"/>
    </source>
</evidence>
<feature type="region of interest" description="Disordered" evidence="7">
    <location>
        <begin position="2173"/>
        <end position="2192"/>
    </location>
</feature>
<keyword evidence="8" id="KW-0812">Transmembrane</keyword>
<evidence type="ECO:0000259" key="9">
    <source>
        <dbReference type="PROSITE" id="PS50196"/>
    </source>
</evidence>
<dbReference type="PROSITE" id="PS50199">
    <property type="entry name" value="ZF_RANBP2_2"/>
    <property type="match status" value="1"/>
</dbReference>
<dbReference type="PROSITE" id="PS50196">
    <property type="entry name" value="RANBD1"/>
    <property type="match status" value="3"/>
</dbReference>